<comment type="caution">
    <text evidence="2">The sequence shown here is derived from an EMBL/GenBank/DDBJ whole genome shotgun (WGS) entry which is preliminary data.</text>
</comment>
<dbReference type="AlphaFoldDB" id="A0A062TY42"/>
<dbReference type="PANTHER" id="PTHR47755:SF1">
    <property type="entry name" value="CELL DIVISION PROTEIN FTSX"/>
    <property type="match status" value="1"/>
</dbReference>
<organism evidence="2 3">
    <name type="scientific">Hyphomonas beringensis</name>
    <dbReference type="NCBI Taxonomy" id="1280946"/>
    <lineage>
        <taxon>Bacteria</taxon>
        <taxon>Pseudomonadati</taxon>
        <taxon>Pseudomonadota</taxon>
        <taxon>Alphaproteobacteria</taxon>
        <taxon>Hyphomonadales</taxon>
        <taxon>Hyphomonadaceae</taxon>
        <taxon>Hyphomonas</taxon>
    </lineage>
</organism>
<evidence type="ECO:0000313" key="2">
    <source>
        <dbReference type="EMBL" id="KCZ50947.1"/>
    </source>
</evidence>
<dbReference type="GO" id="GO:0032153">
    <property type="term" value="C:cell division site"/>
    <property type="evidence" value="ECO:0007669"/>
    <property type="project" value="TreeGrafter"/>
</dbReference>
<dbReference type="RefSeq" id="WP_034799293.1">
    <property type="nucleotide sequence ID" value="NZ_AWFF01000098.1"/>
</dbReference>
<proteinExistence type="predicted"/>
<keyword evidence="1" id="KW-0472">Membrane</keyword>
<sequence length="290" mass="30841">MKAKETPLLPVEDAREAALFFVVCALCFLAALAALSAKSTYGAARSWTAEVEGELTVSLPDVDRRAAEAARELIAKTDGVREARLLTKEEIDDLLEPSFGSRGLPESLPLPQLVAVTADPLAQFVGPNIERRLTEAGYVSAVDEHAEWAGDVRRVLGIARLVALTAVALLASTAVAVIAFATHAALLTRRDIVDVLHLAGARDKFIASLFERRFWLLGLRAGSVGALMSLGAAAAMIFAARSSGARSGLLPELSMDFYDLLILVLTPLIAGLAARLAARITVIRSLKSVM</sequence>
<dbReference type="OrthoDB" id="9814843at2"/>
<dbReference type="GO" id="GO:0016020">
    <property type="term" value="C:membrane"/>
    <property type="evidence" value="ECO:0007669"/>
    <property type="project" value="InterPro"/>
</dbReference>
<dbReference type="InterPro" id="IPR004513">
    <property type="entry name" value="FtsX"/>
</dbReference>
<keyword evidence="3" id="KW-1185">Reference proteome</keyword>
<dbReference type="Proteomes" id="UP000027037">
    <property type="component" value="Unassembled WGS sequence"/>
</dbReference>
<feature type="transmembrane region" description="Helical" evidence="1">
    <location>
        <begin position="214"/>
        <end position="240"/>
    </location>
</feature>
<evidence type="ECO:0000313" key="3">
    <source>
        <dbReference type="Proteomes" id="UP000027037"/>
    </source>
</evidence>
<dbReference type="PATRIC" id="fig|1280946.3.peg.3346"/>
<dbReference type="GO" id="GO:0051301">
    <property type="term" value="P:cell division"/>
    <property type="evidence" value="ECO:0007669"/>
    <property type="project" value="InterPro"/>
</dbReference>
<dbReference type="eggNOG" id="COG2177">
    <property type="taxonomic scope" value="Bacteria"/>
</dbReference>
<keyword evidence="1" id="KW-0812">Transmembrane</keyword>
<reference evidence="2 3" key="1">
    <citation type="journal article" date="2014" name="Antonie Van Leeuwenhoek">
        <title>Hyphomonas beringensis sp. nov. and Hyphomonas chukchiensis sp. nov., isolated from surface seawater of the Bering Sea and Chukchi Sea.</title>
        <authorList>
            <person name="Li C."/>
            <person name="Lai Q."/>
            <person name="Li G."/>
            <person name="Dong C."/>
            <person name="Wang J."/>
            <person name="Liao Y."/>
            <person name="Shao Z."/>
        </authorList>
    </citation>
    <scope>NUCLEOTIDE SEQUENCE [LARGE SCALE GENOMIC DNA]</scope>
    <source>
        <strain evidence="2 3">25B14_1</strain>
    </source>
</reference>
<gene>
    <name evidence="2" type="ORF">HY29_06245</name>
</gene>
<keyword evidence="1" id="KW-1133">Transmembrane helix</keyword>
<feature type="transmembrane region" description="Helical" evidence="1">
    <location>
        <begin position="260"/>
        <end position="278"/>
    </location>
</feature>
<dbReference type="STRING" id="1280946.HY29_06245"/>
<protein>
    <recommendedName>
        <fullName evidence="4">Cell division protein FtsX</fullName>
    </recommendedName>
</protein>
<feature type="transmembrane region" description="Helical" evidence="1">
    <location>
        <begin position="161"/>
        <end position="181"/>
    </location>
</feature>
<dbReference type="PANTHER" id="PTHR47755">
    <property type="entry name" value="CELL DIVISION PROTEIN FTSX"/>
    <property type="match status" value="1"/>
</dbReference>
<accession>A0A062TY42</accession>
<evidence type="ECO:0000256" key="1">
    <source>
        <dbReference type="SAM" id="Phobius"/>
    </source>
</evidence>
<name>A0A062TY42_9PROT</name>
<evidence type="ECO:0008006" key="4">
    <source>
        <dbReference type="Google" id="ProtNLM"/>
    </source>
</evidence>
<dbReference type="EMBL" id="AWFF01000098">
    <property type="protein sequence ID" value="KCZ50947.1"/>
    <property type="molecule type" value="Genomic_DNA"/>
</dbReference>